<dbReference type="EMBL" id="BMIQ01000002">
    <property type="protein sequence ID" value="GGE00277.1"/>
    <property type="molecule type" value="Genomic_DNA"/>
</dbReference>
<keyword evidence="2" id="KW-1185">Reference proteome</keyword>
<protein>
    <submittedName>
        <fullName evidence="1">Uncharacterized protein</fullName>
    </submittedName>
</protein>
<comment type="caution">
    <text evidence="1">The sequence shown here is derived from an EMBL/GenBank/DDBJ whole genome shotgun (WGS) entry which is preliminary data.</text>
</comment>
<sequence length="87" mass="9735">MTYNPTRFCHSLEGGIQALAMAAFNAAQQERQIDRSAPQALDLMTRALRRERSISKALAGELEWALARIAELEAAQITRPRRSANPR</sequence>
<accession>A0A916ZJ08</accession>
<dbReference type="RefSeq" id="WP_188907960.1">
    <property type="nucleotide sequence ID" value="NZ_BMIQ01000002.1"/>
</dbReference>
<gene>
    <name evidence="1" type="ORF">GCM10011390_18870</name>
</gene>
<evidence type="ECO:0000313" key="1">
    <source>
        <dbReference type="EMBL" id="GGE00277.1"/>
    </source>
</evidence>
<evidence type="ECO:0000313" key="2">
    <source>
        <dbReference type="Proteomes" id="UP000644699"/>
    </source>
</evidence>
<dbReference type="Proteomes" id="UP000644699">
    <property type="component" value="Unassembled WGS sequence"/>
</dbReference>
<organism evidence="1 2">
    <name type="scientific">Aureimonas endophytica</name>
    <dbReference type="NCBI Taxonomy" id="2027858"/>
    <lineage>
        <taxon>Bacteria</taxon>
        <taxon>Pseudomonadati</taxon>
        <taxon>Pseudomonadota</taxon>
        <taxon>Alphaproteobacteria</taxon>
        <taxon>Hyphomicrobiales</taxon>
        <taxon>Aurantimonadaceae</taxon>
        <taxon>Aureimonas</taxon>
    </lineage>
</organism>
<reference evidence="1" key="1">
    <citation type="journal article" date="2014" name="Int. J. Syst. Evol. Microbiol.">
        <title>Complete genome sequence of Corynebacterium casei LMG S-19264T (=DSM 44701T), isolated from a smear-ripened cheese.</title>
        <authorList>
            <consortium name="US DOE Joint Genome Institute (JGI-PGF)"/>
            <person name="Walter F."/>
            <person name="Albersmeier A."/>
            <person name="Kalinowski J."/>
            <person name="Ruckert C."/>
        </authorList>
    </citation>
    <scope>NUCLEOTIDE SEQUENCE</scope>
    <source>
        <strain evidence="1">CGMCC 1.15367</strain>
    </source>
</reference>
<proteinExistence type="predicted"/>
<reference evidence="1" key="2">
    <citation type="submission" date="2020-09" db="EMBL/GenBank/DDBJ databases">
        <authorList>
            <person name="Sun Q."/>
            <person name="Zhou Y."/>
        </authorList>
    </citation>
    <scope>NUCLEOTIDE SEQUENCE</scope>
    <source>
        <strain evidence="1">CGMCC 1.15367</strain>
    </source>
</reference>
<name>A0A916ZJ08_9HYPH</name>
<dbReference type="AlphaFoldDB" id="A0A916ZJ08"/>